<dbReference type="GO" id="GO:0005886">
    <property type="term" value="C:plasma membrane"/>
    <property type="evidence" value="ECO:0007669"/>
    <property type="project" value="UniProtKB-SubCell"/>
</dbReference>
<evidence type="ECO:0000256" key="6">
    <source>
        <dbReference type="ARBA" id="ARBA00022989"/>
    </source>
</evidence>
<evidence type="ECO:0008006" key="11">
    <source>
        <dbReference type="Google" id="ProtNLM"/>
    </source>
</evidence>
<proteinExistence type="inferred from homology"/>
<reference evidence="10" key="1">
    <citation type="submission" date="2018-05" db="EMBL/GenBank/DDBJ databases">
        <authorList>
            <person name="Lanie J.A."/>
            <person name="Ng W.-L."/>
            <person name="Kazmierczak K.M."/>
            <person name="Andrzejewski T.M."/>
            <person name="Davidsen T.M."/>
            <person name="Wayne K.J."/>
            <person name="Tettelin H."/>
            <person name="Glass J.I."/>
            <person name="Rusch D."/>
            <person name="Podicherti R."/>
            <person name="Tsui H.-C.T."/>
            <person name="Winkler M.E."/>
        </authorList>
    </citation>
    <scope>NUCLEOTIDE SEQUENCE</scope>
</reference>
<evidence type="ECO:0000256" key="2">
    <source>
        <dbReference type="ARBA" id="ARBA00022448"/>
    </source>
</evidence>
<feature type="transmembrane region" description="Helical" evidence="9">
    <location>
        <begin position="69"/>
        <end position="89"/>
    </location>
</feature>
<dbReference type="CDD" id="cd06582">
    <property type="entry name" value="TM_PBP1_LivH_like"/>
    <property type="match status" value="1"/>
</dbReference>
<evidence type="ECO:0000256" key="3">
    <source>
        <dbReference type="ARBA" id="ARBA00022475"/>
    </source>
</evidence>
<name>A0A381YUM8_9ZZZZ</name>
<keyword evidence="2" id="KW-0813">Transport</keyword>
<gene>
    <name evidence="10" type="ORF">METZ01_LOCUS133518</name>
</gene>
<feature type="transmembrane region" description="Helical" evidence="9">
    <location>
        <begin position="265"/>
        <end position="288"/>
    </location>
</feature>
<evidence type="ECO:0000256" key="4">
    <source>
        <dbReference type="ARBA" id="ARBA00022692"/>
    </source>
</evidence>
<keyword evidence="7 9" id="KW-0472">Membrane</keyword>
<dbReference type="InterPro" id="IPR052157">
    <property type="entry name" value="BCAA_transport_permease"/>
</dbReference>
<feature type="transmembrane region" description="Helical" evidence="9">
    <location>
        <begin position="204"/>
        <end position="225"/>
    </location>
</feature>
<dbReference type="GO" id="GO:0006865">
    <property type="term" value="P:amino acid transport"/>
    <property type="evidence" value="ECO:0007669"/>
    <property type="project" value="UniProtKB-KW"/>
</dbReference>
<accession>A0A381YUM8</accession>
<feature type="transmembrane region" description="Helical" evidence="9">
    <location>
        <begin position="44"/>
        <end position="63"/>
    </location>
</feature>
<evidence type="ECO:0000256" key="5">
    <source>
        <dbReference type="ARBA" id="ARBA00022970"/>
    </source>
</evidence>
<dbReference type="AlphaFoldDB" id="A0A381YUM8"/>
<dbReference type="InterPro" id="IPR017779">
    <property type="entry name" value="ABC_UrtB_bac"/>
</dbReference>
<organism evidence="10">
    <name type="scientific">marine metagenome</name>
    <dbReference type="NCBI Taxonomy" id="408172"/>
    <lineage>
        <taxon>unclassified sequences</taxon>
        <taxon>metagenomes</taxon>
        <taxon>ecological metagenomes</taxon>
    </lineage>
</organism>
<dbReference type="GO" id="GO:0022857">
    <property type="term" value="F:transmembrane transporter activity"/>
    <property type="evidence" value="ECO:0007669"/>
    <property type="project" value="InterPro"/>
</dbReference>
<evidence type="ECO:0000256" key="7">
    <source>
        <dbReference type="ARBA" id="ARBA00023136"/>
    </source>
</evidence>
<keyword evidence="6 9" id="KW-1133">Transmembrane helix</keyword>
<dbReference type="InterPro" id="IPR001851">
    <property type="entry name" value="ABC_transp_permease"/>
</dbReference>
<evidence type="ECO:0000313" key="10">
    <source>
        <dbReference type="EMBL" id="SVA80664.1"/>
    </source>
</evidence>
<dbReference type="PANTHER" id="PTHR11795">
    <property type="entry name" value="BRANCHED-CHAIN AMINO ACID TRANSPORT SYSTEM PERMEASE PROTEIN LIVH"/>
    <property type="match status" value="1"/>
</dbReference>
<keyword evidence="4 9" id="KW-0812">Transmembrane</keyword>
<sequence length="300" mass="32934">MNAELFALQAFTGLSIFTILMLMALGLAIVFGLMGVINMAHGELMAMGAYTTYGTSLLFEAYFPNLMGIYFIVGIILAFCLTFLFGLLLERGLIQFLYKRPLDTLLATWGVGLILQQVYRQFINPRPVEVPTASWLQGQVHITDMVTLPYSRLFIIGLAIVTALLVYVLLYKTRVGLLIRAVNQNREMSGAVGINQKRVDAFTFGLGSGLAGIAGSAFTMLASTAPDTGQHYIVDTFIVVVFGGVESILGTILSAFFIGQAQGLFEYYLSGSMARTLILLMVIVVLYFRPNGLFATRVRR</sequence>
<evidence type="ECO:0000256" key="9">
    <source>
        <dbReference type="SAM" id="Phobius"/>
    </source>
</evidence>
<evidence type="ECO:0000256" key="1">
    <source>
        <dbReference type="ARBA" id="ARBA00004651"/>
    </source>
</evidence>
<feature type="transmembrane region" description="Helical" evidence="9">
    <location>
        <begin position="150"/>
        <end position="170"/>
    </location>
</feature>
<comment type="similarity">
    <text evidence="8">Belongs to the binding-protein-dependent transport system permease family. LivHM subfamily.</text>
</comment>
<dbReference type="PANTHER" id="PTHR11795:SF447">
    <property type="entry name" value="ABC TRANSPORTER PERMEASE PROTEIN"/>
    <property type="match status" value="1"/>
</dbReference>
<dbReference type="EMBL" id="UINC01019091">
    <property type="protein sequence ID" value="SVA80664.1"/>
    <property type="molecule type" value="Genomic_DNA"/>
</dbReference>
<dbReference type="Pfam" id="PF02653">
    <property type="entry name" value="BPD_transp_2"/>
    <property type="match status" value="1"/>
</dbReference>
<keyword evidence="3" id="KW-1003">Cell membrane</keyword>
<protein>
    <recommendedName>
        <fullName evidence="11">Urea ABC transporter permease subunit UrtB</fullName>
    </recommendedName>
</protein>
<keyword evidence="5" id="KW-0029">Amino-acid transport</keyword>
<feature type="transmembrane region" description="Helical" evidence="9">
    <location>
        <begin position="237"/>
        <end position="258"/>
    </location>
</feature>
<feature type="transmembrane region" description="Helical" evidence="9">
    <location>
        <begin position="6"/>
        <end position="37"/>
    </location>
</feature>
<dbReference type="NCBIfam" id="TIGR03409">
    <property type="entry name" value="urea_trans_UrtB"/>
    <property type="match status" value="1"/>
</dbReference>
<evidence type="ECO:0000256" key="8">
    <source>
        <dbReference type="ARBA" id="ARBA00037998"/>
    </source>
</evidence>
<comment type="subcellular location">
    <subcellularLocation>
        <location evidence="1">Cell membrane</location>
        <topology evidence="1">Multi-pass membrane protein</topology>
    </subcellularLocation>
</comment>